<evidence type="ECO:0000313" key="1">
    <source>
        <dbReference type="EMBL" id="TLF41260.1"/>
    </source>
</evidence>
<dbReference type="AlphaFoldDB" id="A0A5R8LVL6"/>
<name>A0A5R8LVL6_LACZE</name>
<gene>
    <name evidence="2" type="ORF">FEI14_03680</name>
    <name evidence="1" type="ORF">FEI15_03330</name>
</gene>
<proteinExistence type="predicted"/>
<dbReference type="NCBIfam" id="NF040518">
    <property type="entry name" value="Lacto_Palin_RP3"/>
    <property type="match status" value="1"/>
</dbReference>
<dbReference type="EMBL" id="VBWN01000002">
    <property type="protein sequence ID" value="TLF42733.1"/>
    <property type="molecule type" value="Genomic_DNA"/>
</dbReference>
<evidence type="ECO:0000313" key="4">
    <source>
        <dbReference type="Proteomes" id="UP000309885"/>
    </source>
</evidence>
<organism evidence="1 4">
    <name type="scientific">Lacticaseibacillus zeae</name>
    <name type="common">Lactobacillus zeae</name>
    <dbReference type="NCBI Taxonomy" id="57037"/>
    <lineage>
        <taxon>Bacteria</taxon>
        <taxon>Bacillati</taxon>
        <taxon>Bacillota</taxon>
        <taxon>Bacilli</taxon>
        <taxon>Lactobacillales</taxon>
        <taxon>Lactobacillaceae</taxon>
        <taxon>Lacticaseibacillus</taxon>
    </lineage>
</organism>
<protein>
    <submittedName>
        <fullName evidence="1">Uncharacterized protein</fullName>
    </submittedName>
</protein>
<accession>A0A5R8LVL6</accession>
<evidence type="ECO:0000313" key="2">
    <source>
        <dbReference type="EMBL" id="TLF42733.1"/>
    </source>
</evidence>
<comment type="caution">
    <text evidence="1">The sequence shown here is derived from an EMBL/GenBank/DDBJ whole genome shotgun (WGS) entry which is preliminary data.</text>
</comment>
<reference evidence="3 4" key="1">
    <citation type="submission" date="2019-05" db="EMBL/GenBank/DDBJ databases">
        <title>Genome-based reclassification of Lactobacillus casei as Lactobacillus casei subsp. casei. subsp.nov., description of Lactobacillus casei subsp. zeae subsp. nov., and emended description of Lactobacillus casei.</title>
        <authorList>
            <person name="Huang C.-H."/>
        </authorList>
    </citation>
    <scope>NUCLEOTIDE SEQUENCE [LARGE SCALE GENOMIC DNA]</scope>
    <source>
        <strain evidence="1 4">CRBIP24.44</strain>
        <strain evidence="2 3">CRBIP24.58</strain>
    </source>
</reference>
<dbReference type="EMBL" id="VBWO01000002">
    <property type="protein sequence ID" value="TLF41260.1"/>
    <property type="molecule type" value="Genomic_DNA"/>
</dbReference>
<sequence>MMAGLWPLRSKPLHTDFCAGERVNMHADIMRRAINGLFRLGRDNTLIAASLRLINRVSSRMIAARC</sequence>
<dbReference type="Proteomes" id="UP000307781">
    <property type="component" value="Unassembled WGS sequence"/>
</dbReference>
<evidence type="ECO:0000313" key="3">
    <source>
        <dbReference type="Proteomes" id="UP000307781"/>
    </source>
</evidence>
<dbReference type="Proteomes" id="UP000309885">
    <property type="component" value="Unassembled WGS sequence"/>
</dbReference>
<dbReference type="AntiFam" id="ANF00268">
    <property type="entry name" value="DNA repeat translations related to WP_015765070.1"/>
</dbReference>